<gene>
    <name evidence="3" type="ORF">SERLADRAFT_478374</name>
</gene>
<evidence type="ECO:0000313" key="3">
    <source>
        <dbReference type="EMBL" id="EGO19900.1"/>
    </source>
</evidence>
<evidence type="ECO:0000313" key="4">
    <source>
        <dbReference type="Proteomes" id="UP000008064"/>
    </source>
</evidence>
<dbReference type="OrthoDB" id="1862401at2759"/>
<dbReference type="KEGG" id="sla:SERLADRAFT_478374"/>
<sequence length="460" mass="51088">MTLELPNMHEPANGSNDYHLDVLGQHTLIDVYTQICLCFTVPDASSHSAIIATLTNGLERLSASFPWIAGQLVNESSGGASGIFKIKPLEKIPRLVIRDLRNDPSIPTMDALKRADFPFSMLDENVIAPRKTLSESSDIKPVFLLQANFITGGLLLTILAQHNIMDMIGQGQVMDLFSKACRNEQFTSEELSSGNVDRRNLVPLLDDSYKQGPELAHQIMKPNSNDPEPTPPPPKCTWSYFIFDPTSLTALKSIVSKTITSGYISTDDALTALIWQSITRARLPRLNASVESTLSRAVDVRRYLGISETYPGLMQNMTYHTYTLQKLVEEPLGGVASYLRAAVDPKTSSLAYDTRALVTFVDRTPDKNAVSFTATVDQSSGIMLSSWAKIDCYNLDFNLGLGKPEAVRRPQFDPCESLLYFMPKRPDGQIAVGICLRDEDMDRLRADKEFTKYGRYVEDG</sequence>
<protein>
    <recommendedName>
        <fullName evidence="2">Trichothecene 3-O-acetyltransferase-like N-terminal domain-containing protein</fullName>
    </recommendedName>
</protein>
<dbReference type="GeneID" id="18821157"/>
<dbReference type="PANTHER" id="PTHR31896">
    <property type="entry name" value="FAMILY REGULATORY PROTEIN, PUTATIVE (AFU_ORTHOLOGUE AFUA_3G14730)-RELATED"/>
    <property type="match status" value="1"/>
</dbReference>
<dbReference type="Proteomes" id="UP000008064">
    <property type="component" value="Unassembled WGS sequence"/>
</dbReference>
<dbReference type="HOGENOM" id="CLU_026450_5_0_1"/>
<dbReference type="InterPro" id="IPR051283">
    <property type="entry name" value="Sec_Metabolite_Acyltrans"/>
</dbReference>
<dbReference type="InterPro" id="IPR054710">
    <property type="entry name" value="Tri101-like_N"/>
</dbReference>
<dbReference type="AlphaFoldDB" id="F8PAR2"/>
<dbReference type="PANTHER" id="PTHR31896:SF64">
    <property type="entry name" value="TRICHOTHECENE 3-O-ACETYLTRANSFERASE"/>
    <property type="match status" value="1"/>
</dbReference>
<dbReference type="InterPro" id="IPR023213">
    <property type="entry name" value="CAT-like_dom_sf"/>
</dbReference>
<dbReference type="Gene3D" id="3.30.559.10">
    <property type="entry name" value="Chloramphenicol acetyltransferase-like domain"/>
    <property type="match status" value="2"/>
</dbReference>
<dbReference type="GO" id="GO:0016740">
    <property type="term" value="F:transferase activity"/>
    <property type="evidence" value="ECO:0007669"/>
    <property type="project" value="UniProtKB-KW"/>
</dbReference>
<organism evidence="4">
    <name type="scientific">Serpula lacrymans var. lacrymans (strain S7.9)</name>
    <name type="common">Dry rot fungus</name>
    <dbReference type="NCBI Taxonomy" id="578457"/>
    <lineage>
        <taxon>Eukaryota</taxon>
        <taxon>Fungi</taxon>
        <taxon>Dikarya</taxon>
        <taxon>Basidiomycota</taxon>
        <taxon>Agaricomycotina</taxon>
        <taxon>Agaricomycetes</taxon>
        <taxon>Agaricomycetidae</taxon>
        <taxon>Boletales</taxon>
        <taxon>Coniophorineae</taxon>
        <taxon>Serpulaceae</taxon>
        <taxon>Serpula</taxon>
    </lineage>
</organism>
<keyword evidence="1" id="KW-0808">Transferase</keyword>
<dbReference type="RefSeq" id="XP_007323335.1">
    <property type="nucleotide sequence ID" value="XM_007323273.1"/>
</dbReference>
<evidence type="ECO:0000259" key="2">
    <source>
        <dbReference type="Pfam" id="PF22664"/>
    </source>
</evidence>
<dbReference type="Pfam" id="PF22664">
    <property type="entry name" value="TRI-like_N"/>
    <property type="match status" value="1"/>
</dbReference>
<reference evidence="4" key="1">
    <citation type="journal article" date="2011" name="Science">
        <title>The plant cell wall-decomposing machinery underlies the functional diversity of forest fungi.</title>
        <authorList>
            <person name="Eastwood D.C."/>
            <person name="Floudas D."/>
            <person name="Binder M."/>
            <person name="Majcherczyk A."/>
            <person name="Schneider P."/>
            <person name="Aerts A."/>
            <person name="Asiegbu F.O."/>
            <person name="Baker S.E."/>
            <person name="Barry K."/>
            <person name="Bendiksby M."/>
            <person name="Blumentritt M."/>
            <person name="Coutinho P.M."/>
            <person name="Cullen D."/>
            <person name="de Vries R.P."/>
            <person name="Gathman A."/>
            <person name="Goodell B."/>
            <person name="Henrissat B."/>
            <person name="Ihrmark K."/>
            <person name="Kauserud H."/>
            <person name="Kohler A."/>
            <person name="LaButti K."/>
            <person name="Lapidus A."/>
            <person name="Lavin J.L."/>
            <person name="Lee Y.-H."/>
            <person name="Lindquist E."/>
            <person name="Lilly W."/>
            <person name="Lucas S."/>
            <person name="Morin E."/>
            <person name="Murat C."/>
            <person name="Oguiza J.A."/>
            <person name="Park J."/>
            <person name="Pisabarro A.G."/>
            <person name="Riley R."/>
            <person name="Rosling A."/>
            <person name="Salamov A."/>
            <person name="Schmidt O."/>
            <person name="Schmutz J."/>
            <person name="Skrede I."/>
            <person name="Stenlid J."/>
            <person name="Wiebenga A."/>
            <person name="Xie X."/>
            <person name="Kuees U."/>
            <person name="Hibbett D.S."/>
            <person name="Hoffmeister D."/>
            <person name="Hoegberg N."/>
            <person name="Martin F."/>
            <person name="Grigoriev I.V."/>
            <person name="Watkinson S.C."/>
        </authorList>
    </citation>
    <scope>NUCLEOTIDE SEQUENCE [LARGE SCALE GENOMIC DNA]</scope>
    <source>
        <strain evidence="4">S7.9</strain>
    </source>
</reference>
<feature type="domain" description="Trichothecene 3-O-acetyltransferase-like N-terminal" evidence="2">
    <location>
        <begin position="31"/>
        <end position="181"/>
    </location>
</feature>
<dbReference type="EMBL" id="GL945442">
    <property type="protein sequence ID" value="EGO19900.1"/>
    <property type="molecule type" value="Genomic_DNA"/>
</dbReference>
<accession>F8PAR2</accession>
<name>F8PAR2_SERL9</name>
<evidence type="ECO:0000256" key="1">
    <source>
        <dbReference type="ARBA" id="ARBA00022679"/>
    </source>
</evidence>
<proteinExistence type="predicted"/>